<proteinExistence type="predicted"/>
<comment type="caution">
    <text evidence="1">The sequence shown here is derived from an EMBL/GenBank/DDBJ whole genome shotgun (WGS) entry which is preliminary data.</text>
</comment>
<name>A0ACC1M303_9FUNG</name>
<accession>A0ACC1M303</accession>
<organism evidence="1 2">
    <name type="scientific">Coemansia aciculifera</name>
    <dbReference type="NCBI Taxonomy" id="417176"/>
    <lineage>
        <taxon>Eukaryota</taxon>
        <taxon>Fungi</taxon>
        <taxon>Fungi incertae sedis</taxon>
        <taxon>Zoopagomycota</taxon>
        <taxon>Kickxellomycotina</taxon>
        <taxon>Kickxellomycetes</taxon>
        <taxon>Kickxellales</taxon>
        <taxon>Kickxellaceae</taxon>
        <taxon>Coemansia</taxon>
    </lineage>
</organism>
<dbReference type="Proteomes" id="UP001139981">
    <property type="component" value="Unassembled WGS sequence"/>
</dbReference>
<gene>
    <name evidence="1" type="ORF">IWW38_002840</name>
</gene>
<evidence type="ECO:0000313" key="2">
    <source>
        <dbReference type="Proteomes" id="UP001139981"/>
    </source>
</evidence>
<protein>
    <submittedName>
        <fullName evidence="1">Uncharacterized protein</fullName>
    </submittedName>
</protein>
<sequence>MAGGRRRRSNTNGSESALSAPIPLEVVPEDSVSTHEDDESVLLTAGRNPAVPGLEDADDPFAYDSDLETLSSVSSHSSISSSSSSALDLALDQADAMDQQQQLHADCSVEDDGDVEMTSAQEGGDQDTGDENEESGDAEDLGAHGNERYKATAGKSNNEDETSEKAESDSEQSGDEEAEARYLSKPGIISASASTAALARSRGASSTSLKRQNKYAAYRLANGEDGDVEDEGADASDSQGRCSALDTPDTCESGAVKSAGSRSSKRKRPSETDADSEDNDVSQSGVGDGEEEEVAQGEMEAGEDSVANEARRSEALVELTGIEIEFAKLRERLYSERLQQVQIEEEHLVAGQHIEYERHIEDISASFAEQMERLQAAHEVWLAHRQKMHEAWQSSVTYTYLTQRQELRSRLLAAQKKRIWRLRDTRVQDNRRRAERASALRMNGSGIVDELTLIAQQQQATSIRLLKRERRAATTAQKCLVHMRQHRLAVSGLDADEMDADYLAMNLPVYAREQKDGAFRRLYVPAPQTTEVEPSAGKKRKPRQPRQPKKRKLEDGAGPPPSNEAATKGNAKPATTQPAAVSKSAVVPSAQEPKAASANGAVTAKQATGAVPATTAATTAVRPGLQMMGSGQPRGGATGHATRPGAKAVGRPPPLNLPVPHGLHGGTGRVQPAALGASSRPAVGGGPVVVSTAQPVVAAAGESASSDDTGTRSSVDMHVPTGNGGPLGLRV</sequence>
<dbReference type="EMBL" id="JANBVB010000532">
    <property type="protein sequence ID" value="KAJ2893513.1"/>
    <property type="molecule type" value="Genomic_DNA"/>
</dbReference>
<evidence type="ECO:0000313" key="1">
    <source>
        <dbReference type="EMBL" id="KAJ2893513.1"/>
    </source>
</evidence>
<reference evidence="1" key="1">
    <citation type="submission" date="2022-07" db="EMBL/GenBank/DDBJ databases">
        <title>Phylogenomic reconstructions and comparative analyses of Kickxellomycotina fungi.</title>
        <authorList>
            <person name="Reynolds N.K."/>
            <person name="Stajich J.E."/>
            <person name="Barry K."/>
            <person name="Grigoriev I.V."/>
            <person name="Crous P."/>
            <person name="Smith M.E."/>
        </authorList>
    </citation>
    <scope>NUCLEOTIDE SEQUENCE</scope>
    <source>
        <strain evidence="1">CBS 190363</strain>
    </source>
</reference>
<keyword evidence="2" id="KW-1185">Reference proteome</keyword>